<evidence type="ECO:0000259" key="6">
    <source>
        <dbReference type="PROSITE" id="PS50109"/>
    </source>
</evidence>
<dbReference type="InterPro" id="IPR005467">
    <property type="entry name" value="His_kinase_dom"/>
</dbReference>
<dbReference type="SMART" id="SM00387">
    <property type="entry name" value="HATPase_c"/>
    <property type="match status" value="1"/>
</dbReference>
<keyword evidence="8" id="KW-1185">Reference proteome</keyword>
<dbReference type="InterPro" id="IPR050482">
    <property type="entry name" value="Sensor_HK_TwoCompSys"/>
</dbReference>
<dbReference type="GO" id="GO:0016301">
    <property type="term" value="F:kinase activity"/>
    <property type="evidence" value="ECO:0007669"/>
    <property type="project" value="UniProtKB-KW"/>
</dbReference>
<keyword evidence="1" id="KW-0808">Transferase</keyword>
<evidence type="ECO:0000256" key="4">
    <source>
        <dbReference type="SAM" id="MobiDB-lite"/>
    </source>
</evidence>
<dbReference type="Gene3D" id="1.20.5.1930">
    <property type="match status" value="1"/>
</dbReference>
<dbReference type="RefSeq" id="WP_260559523.1">
    <property type="nucleotide sequence ID" value="NZ_BAABEC010000177.1"/>
</dbReference>
<evidence type="ECO:0000313" key="7">
    <source>
        <dbReference type="EMBL" id="UWX63233.1"/>
    </source>
</evidence>
<feature type="domain" description="Histidine kinase" evidence="6">
    <location>
        <begin position="471"/>
        <end position="559"/>
    </location>
</feature>
<dbReference type="InterPro" id="IPR003594">
    <property type="entry name" value="HATPase_dom"/>
</dbReference>
<keyword evidence="2 7" id="KW-0418">Kinase</keyword>
<evidence type="ECO:0000313" key="8">
    <source>
        <dbReference type="Proteomes" id="UP001060261"/>
    </source>
</evidence>
<reference evidence="7" key="1">
    <citation type="submission" date="2022-09" db="EMBL/GenBank/DDBJ databases">
        <title>genome sequence of Deinococcus rubellus.</title>
        <authorList>
            <person name="Srinivasan S."/>
        </authorList>
    </citation>
    <scope>NUCLEOTIDE SEQUENCE</scope>
    <source>
        <strain evidence="7">Ant6</strain>
    </source>
</reference>
<dbReference type="InterPro" id="IPR011712">
    <property type="entry name" value="Sig_transdc_His_kin_sub3_dim/P"/>
</dbReference>
<evidence type="ECO:0000256" key="3">
    <source>
        <dbReference type="ARBA" id="ARBA00023012"/>
    </source>
</evidence>
<dbReference type="InterPro" id="IPR025828">
    <property type="entry name" value="Put_sensor_dom"/>
</dbReference>
<feature type="region of interest" description="Disordered" evidence="4">
    <location>
        <begin position="271"/>
        <end position="292"/>
    </location>
</feature>
<protein>
    <submittedName>
        <fullName evidence="7">Sensor histidine kinase</fullName>
    </submittedName>
</protein>
<gene>
    <name evidence="7" type="ORF">N0D28_10785</name>
</gene>
<dbReference type="Proteomes" id="UP001060261">
    <property type="component" value="Chromosome"/>
</dbReference>
<feature type="transmembrane region" description="Helical" evidence="5">
    <location>
        <begin position="173"/>
        <end position="196"/>
    </location>
</feature>
<feature type="transmembrane region" description="Helical" evidence="5">
    <location>
        <begin position="55"/>
        <end position="73"/>
    </location>
</feature>
<dbReference type="CDD" id="cd16917">
    <property type="entry name" value="HATPase_UhpB-NarQ-NarX-like"/>
    <property type="match status" value="1"/>
</dbReference>
<sequence>MGTVQEHGQGGGYFSELFGAATYRHLLYFVVATLLSVVTALALTAALLGAALSPLLLGVPLLVLGGWALGRLANLDRALGSALLDVNLSRAAPLRPPGWWPWLRARLTEANTYKVLLYSVLKLPFTVLSSAWLGLTLLGGLGLMALPAALHFFPELNLPVALGNQGYVLGRASTLLLACCGFFVVMLGVSSLNLLARAWMIVSYGLLTEYGEHASAVREVAALRAGAATVAFAGSLEETLSELLRISLSATSAQSVRITVGRVTAELGAWPAGQMNSGPGSGQVGEPPLSGRDTLSRVGSQQVLSLAVAARGEVLGTLHALYDAPPGNREIQFWAAVTDQAASAADTARLIDQAQLQGSEQERARLARELHDSVAQALYGVSLAARSARALIDKNPVRAAESLDFALNLADGASAEMRALLFALRPDALEEGGLVPALSRLAEMLRLRYQLAVQFDAPAEPPLGSEIKGTLYRVAQEATHNAVKHARARQLSLSLLPSSAGWTLRIRDDGLGFDPAHTRPGSLGLKSMRERAALIGGQLDLESAPGAGTTLTLSVKARPAPAESSAQP</sequence>
<dbReference type="PANTHER" id="PTHR24421:SF61">
    <property type="entry name" value="OXYGEN SENSOR HISTIDINE KINASE NREB"/>
    <property type="match status" value="1"/>
</dbReference>
<proteinExistence type="predicted"/>
<dbReference type="Pfam" id="PF07730">
    <property type="entry name" value="HisKA_3"/>
    <property type="match status" value="1"/>
</dbReference>
<evidence type="ECO:0000256" key="2">
    <source>
        <dbReference type="ARBA" id="ARBA00022777"/>
    </source>
</evidence>
<keyword evidence="5" id="KW-0812">Transmembrane</keyword>
<dbReference type="Gene3D" id="3.30.565.10">
    <property type="entry name" value="Histidine kinase-like ATPase, C-terminal domain"/>
    <property type="match status" value="1"/>
</dbReference>
<dbReference type="InterPro" id="IPR036890">
    <property type="entry name" value="HATPase_C_sf"/>
</dbReference>
<keyword evidence="5" id="KW-1133">Transmembrane helix</keyword>
<evidence type="ECO:0000256" key="5">
    <source>
        <dbReference type="SAM" id="Phobius"/>
    </source>
</evidence>
<evidence type="ECO:0000256" key="1">
    <source>
        <dbReference type="ARBA" id="ARBA00022679"/>
    </source>
</evidence>
<feature type="transmembrane region" description="Helical" evidence="5">
    <location>
        <begin position="26"/>
        <end position="49"/>
    </location>
</feature>
<name>A0ABY5YHF3_9DEIO</name>
<dbReference type="Pfam" id="PF13796">
    <property type="entry name" value="Sensor"/>
    <property type="match status" value="1"/>
</dbReference>
<feature type="transmembrane region" description="Helical" evidence="5">
    <location>
        <begin position="131"/>
        <end position="153"/>
    </location>
</feature>
<organism evidence="7 8">
    <name type="scientific">Deinococcus rubellus</name>
    <dbReference type="NCBI Taxonomy" id="1889240"/>
    <lineage>
        <taxon>Bacteria</taxon>
        <taxon>Thermotogati</taxon>
        <taxon>Deinococcota</taxon>
        <taxon>Deinococci</taxon>
        <taxon>Deinococcales</taxon>
        <taxon>Deinococcaceae</taxon>
        <taxon>Deinococcus</taxon>
    </lineage>
</organism>
<accession>A0ABY5YHF3</accession>
<keyword evidence="3" id="KW-0902">Two-component regulatory system</keyword>
<keyword evidence="5" id="KW-0472">Membrane</keyword>
<dbReference type="PANTHER" id="PTHR24421">
    <property type="entry name" value="NITRATE/NITRITE SENSOR PROTEIN NARX-RELATED"/>
    <property type="match status" value="1"/>
</dbReference>
<dbReference type="EMBL" id="CP104213">
    <property type="protein sequence ID" value="UWX63233.1"/>
    <property type="molecule type" value="Genomic_DNA"/>
</dbReference>
<dbReference type="Pfam" id="PF02518">
    <property type="entry name" value="HATPase_c"/>
    <property type="match status" value="1"/>
</dbReference>
<dbReference type="SUPFAM" id="SSF55874">
    <property type="entry name" value="ATPase domain of HSP90 chaperone/DNA topoisomerase II/histidine kinase"/>
    <property type="match status" value="1"/>
</dbReference>
<dbReference type="PROSITE" id="PS50109">
    <property type="entry name" value="HIS_KIN"/>
    <property type="match status" value="1"/>
</dbReference>